<sequence>MIDLNIFRFARFYGLLKPLGFSKGFGSTMALGCILLYGWPVTSFGQPDLEGIWGIDRTLFRQYSEVRYTEEGQRRHDAYDVLVDDFSYQCIPSGLGRAWDEPDTVVQIEQLEDRVVIQYEMFDLVRTVYLDQNAHPVELIPSTVNIHGEPMPTMGHSIGWYEGDTLMIETIGYARGNITTLLRYPPQSMALRSIERIYRDESDRLMVNIDWVDPITLAEPLVSTNRYLRSKFDLTVYGCIKEEFNHE</sequence>
<dbReference type="EMBL" id="UINC01011518">
    <property type="protein sequence ID" value="SVA50793.1"/>
    <property type="molecule type" value="Genomic_DNA"/>
</dbReference>
<proteinExistence type="predicted"/>
<protein>
    <submittedName>
        <fullName evidence="1">Uncharacterized protein</fullName>
    </submittedName>
</protein>
<organism evidence="1">
    <name type="scientific">marine metagenome</name>
    <dbReference type="NCBI Taxonomy" id="408172"/>
    <lineage>
        <taxon>unclassified sequences</taxon>
        <taxon>metagenomes</taxon>
        <taxon>ecological metagenomes</taxon>
    </lineage>
</organism>
<accession>A0A381WFT7</accession>
<dbReference type="AlphaFoldDB" id="A0A381WFT7"/>
<gene>
    <name evidence="1" type="ORF">METZ01_LOCUS103647</name>
</gene>
<reference evidence="1" key="1">
    <citation type="submission" date="2018-05" db="EMBL/GenBank/DDBJ databases">
        <authorList>
            <person name="Lanie J.A."/>
            <person name="Ng W.-L."/>
            <person name="Kazmierczak K.M."/>
            <person name="Andrzejewski T.M."/>
            <person name="Davidsen T.M."/>
            <person name="Wayne K.J."/>
            <person name="Tettelin H."/>
            <person name="Glass J.I."/>
            <person name="Rusch D."/>
            <person name="Podicherti R."/>
            <person name="Tsui H.-C.T."/>
            <person name="Winkler M.E."/>
        </authorList>
    </citation>
    <scope>NUCLEOTIDE SEQUENCE</scope>
</reference>
<evidence type="ECO:0000313" key="1">
    <source>
        <dbReference type="EMBL" id="SVA50793.1"/>
    </source>
</evidence>
<name>A0A381WFT7_9ZZZZ</name>